<gene>
    <name evidence="1" type="ORF">KP014_21440</name>
    <name evidence="2" type="ORF">SAMN04487895_101787</name>
</gene>
<evidence type="ECO:0000313" key="3">
    <source>
        <dbReference type="Proteomes" id="UP000198809"/>
    </source>
</evidence>
<keyword evidence="4" id="KW-1185">Reference proteome</keyword>
<organism evidence="2 3">
    <name type="scientific">Paenibacillus sophorae</name>
    <dbReference type="NCBI Taxonomy" id="1333845"/>
    <lineage>
        <taxon>Bacteria</taxon>
        <taxon>Bacillati</taxon>
        <taxon>Bacillota</taxon>
        <taxon>Bacilli</taxon>
        <taxon>Bacillales</taxon>
        <taxon>Paenibacillaceae</taxon>
        <taxon>Paenibacillus</taxon>
    </lineage>
</organism>
<dbReference type="STRING" id="1333845.SAMN04487895_101787"/>
<reference evidence="2 3" key="1">
    <citation type="submission" date="2016-10" db="EMBL/GenBank/DDBJ databases">
        <authorList>
            <person name="de Groot N.N."/>
        </authorList>
    </citation>
    <scope>NUCLEOTIDE SEQUENCE [LARGE SCALE GENOMIC DNA]</scope>
    <source>
        <strain evidence="2 3">CGMCC 1.10238</strain>
    </source>
</reference>
<protein>
    <submittedName>
        <fullName evidence="2">Uncharacterized protein</fullName>
    </submittedName>
</protein>
<accession>A0A1H8H8X3</accession>
<reference evidence="1 4" key="2">
    <citation type="submission" date="2021-06" db="EMBL/GenBank/DDBJ databases">
        <title>Whole genome sequence of Paenibacillus sophorae DSM23020 for comparative genomics.</title>
        <authorList>
            <person name="Kim M.-J."/>
            <person name="Lee G."/>
            <person name="Shin J.-H."/>
        </authorList>
    </citation>
    <scope>NUCLEOTIDE SEQUENCE [LARGE SCALE GENOMIC DNA]</scope>
    <source>
        <strain evidence="1 4">DSM 23020</strain>
    </source>
</reference>
<evidence type="ECO:0000313" key="2">
    <source>
        <dbReference type="EMBL" id="SEN52484.1"/>
    </source>
</evidence>
<dbReference type="OrthoDB" id="2913532at2"/>
<dbReference type="EMBL" id="FODH01000001">
    <property type="protein sequence ID" value="SEN52484.1"/>
    <property type="molecule type" value="Genomic_DNA"/>
</dbReference>
<dbReference type="RefSeq" id="WP_036588557.1">
    <property type="nucleotide sequence ID" value="NZ_CP076607.1"/>
</dbReference>
<dbReference type="Proteomes" id="UP000198809">
    <property type="component" value="Unassembled WGS sequence"/>
</dbReference>
<evidence type="ECO:0000313" key="4">
    <source>
        <dbReference type="Proteomes" id="UP000683429"/>
    </source>
</evidence>
<proteinExistence type="predicted"/>
<name>A0A1H8H8X3_9BACL</name>
<evidence type="ECO:0000313" key="1">
    <source>
        <dbReference type="EMBL" id="QWU14475.1"/>
    </source>
</evidence>
<sequence length="197" mass="22741">MKVLGRYDKIGNQIVDTHTGEIIDTDDIKRTVEEDLLTHANQSVRTLSELGINAEVRIIKDKLGEPYEVFSVKENHEFNKIFRVDVNYMFENSDLSIEAAGFLGRFIGKLHFPSNTIMLNGKHPNQDEMCEFLRIGRTKLNSILKELEYYDVIKRVKINGKTYIYINPFLVCTGLLAVDTYKLFEKSIYNPNKIISD</sequence>
<dbReference type="AlphaFoldDB" id="A0A1H8H8X3"/>
<dbReference type="EMBL" id="CP076607">
    <property type="protein sequence ID" value="QWU14475.1"/>
    <property type="molecule type" value="Genomic_DNA"/>
</dbReference>
<dbReference type="Proteomes" id="UP000683429">
    <property type="component" value="Chromosome"/>
</dbReference>